<dbReference type="EMBL" id="JAQQWI010000018">
    <property type="protein sequence ID" value="KAK8001217.1"/>
    <property type="molecule type" value="Genomic_DNA"/>
</dbReference>
<dbReference type="Gene3D" id="3.40.50.1820">
    <property type="entry name" value="alpha/beta hydrolase"/>
    <property type="match status" value="1"/>
</dbReference>
<accession>A0ABR1R6R6</accession>
<evidence type="ECO:0000313" key="6">
    <source>
        <dbReference type="EMBL" id="KAK8001217.1"/>
    </source>
</evidence>
<evidence type="ECO:0000256" key="5">
    <source>
        <dbReference type="SAM" id="SignalP"/>
    </source>
</evidence>
<gene>
    <name evidence="6" type="ORF">PG991_013439</name>
</gene>
<dbReference type="EC" id="3.1.1.47" evidence="1"/>
<dbReference type="InterPro" id="IPR029058">
    <property type="entry name" value="AB_hydrolase_fold"/>
</dbReference>
<keyword evidence="7" id="KW-1185">Reference proteome</keyword>
<dbReference type="Pfam" id="PF03403">
    <property type="entry name" value="PAF-AH_p_II"/>
    <property type="match status" value="2"/>
</dbReference>
<keyword evidence="3" id="KW-0442">Lipid degradation</keyword>
<keyword evidence="5" id="KW-0732">Signal</keyword>
<organism evidence="6 7">
    <name type="scientific">Apiospora marii</name>
    <dbReference type="NCBI Taxonomy" id="335849"/>
    <lineage>
        <taxon>Eukaryota</taxon>
        <taxon>Fungi</taxon>
        <taxon>Dikarya</taxon>
        <taxon>Ascomycota</taxon>
        <taxon>Pezizomycotina</taxon>
        <taxon>Sordariomycetes</taxon>
        <taxon>Xylariomycetidae</taxon>
        <taxon>Amphisphaeriales</taxon>
        <taxon>Apiosporaceae</taxon>
        <taxon>Apiospora</taxon>
    </lineage>
</organism>
<dbReference type="SUPFAM" id="SSF53474">
    <property type="entry name" value="alpha/beta-Hydrolases"/>
    <property type="match status" value="1"/>
</dbReference>
<evidence type="ECO:0000256" key="3">
    <source>
        <dbReference type="ARBA" id="ARBA00022963"/>
    </source>
</evidence>
<evidence type="ECO:0000256" key="1">
    <source>
        <dbReference type="ARBA" id="ARBA00013201"/>
    </source>
</evidence>
<keyword evidence="2" id="KW-0378">Hydrolase</keyword>
<dbReference type="Proteomes" id="UP001396898">
    <property type="component" value="Unassembled WGS sequence"/>
</dbReference>
<dbReference type="PANTHER" id="PTHR10272:SF14">
    <property type="entry name" value="PAF ACETYLHYDROLASE FAMILY PROTEIN"/>
    <property type="match status" value="1"/>
</dbReference>
<evidence type="ECO:0000313" key="7">
    <source>
        <dbReference type="Proteomes" id="UP001396898"/>
    </source>
</evidence>
<protein>
    <recommendedName>
        <fullName evidence="1">1-alkyl-2-acetylglycerophosphocholine esterase</fullName>
        <ecNumber evidence="1">3.1.1.47</ecNumber>
    </recommendedName>
</protein>
<proteinExistence type="predicted"/>
<feature type="signal peptide" evidence="5">
    <location>
        <begin position="1"/>
        <end position="24"/>
    </location>
</feature>
<reference evidence="6 7" key="1">
    <citation type="submission" date="2023-01" db="EMBL/GenBank/DDBJ databases">
        <title>Analysis of 21 Apiospora genomes using comparative genomics revels a genus with tremendous synthesis potential of carbohydrate active enzymes and secondary metabolites.</title>
        <authorList>
            <person name="Sorensen T."/>
        </authorList>
    </citation>
    <scope>NUCLEOTIDE SEQUENCE [LARGE SCALE GENOMIC DNA]</scope>
    <source>
        <strain evidence="6 7">CBS 20057</strain>
    </source>
</reference>
<sequence length="389" mass="42504">MHFHLVLPFISLAGALMLPNPTGPYPVSVVVESLTDKSRLDPYAPSGSSHQRRVVTSLFLPVNSTAVRSEVRTVPYMTPLVAEDYGLLATTIGLPNSTFASFKVNTTHVLGVRCSNKSRSTSNARWPRLPLIIFSPGFGQSRLLYGTMARSMASEGYAVVTIDHPYDASVVEFPDGSFVRNANISTDDDAALEQVIKVRSADVSFVIDQLKDSAAFRRAYNQHKAAIDFDRIVMYGHSLGGATAATVMHSDARILGGVDMDGRFFNPALKNGLDRPFLLLGRPDHSSEDPTWSAFYERLRGPRVDMAVAGTTHASFTDFPVIVDLLDLPRPTADQVAGSASGERMDVVVKSVLIAFCDFVFGKNEFPELLQHGQEGLPEITVVRTDLKR</sequence>
<feature type="chain" id="PRO_5045282829" description="1-alkyl-2-acetylglycerophosphocholine esterase" evidence="5">
    <location>
        <begin position="25"/>
        <end position="389"/>
    </location>
</feature>
<keyword evidence="4" id="KW-0443">Lipid metabolism</keyword>
<dbReference type="PANTHER" id="PTHR10272">
    <property type="entry name" value="PLATELET-ACTIVATING FACTOR ACETYLHYDROLASE"/>
    <property type="match status" value="1"/>
</dbReference>
<evidence type="ECO:0000256" key="4">
    <source>
        <dbReference type="ARBA" id="ARBA00023098"/>
    </source>
</evidence>
<name>A0ABR1R6R6_9PEZI</name>
<comment type="caution">
    <text evidence="6">The sequence shown here is derived from an EMBL/GenBank/DDBJ whole genome shotgun (WGS) entry which is preliminary data.</text>
</comment>
<evidence type="ECO:0000256" key="2">
    <source>
        <dbReference type="ARBA" id="ARBA00022801"/>
    </source>
</evidence>